<dbReference type="Gene3D" id="3.30.70.260">
    <property type="match status" value="1"/>
</dbReference>
<keyword evidence="7" id="KW-0029">Amino-acid transport</keyword>
<evidence type="ECO:0000256" key="5">
    <source>
        <dbReference type="ARBA" id="ARBA00022840"/>
    </source>
</evidence>
<dbReference type="eggNOG" id="COG1135">
    <property type="taxonomic scope" value="Bacteria"/>
</dbReference>
<dbReference type="Pfam" id="PF00005">
    <property type="entry name" value="ABC_tran"/>
    <property type="match status" value="1"/>
</dbReference>
<evidence type="ECO:0000256" key="6">
    <source>
        <dbReference type="ARBA" id="ARBA00022967"/>
    </source>
</evidence>
<dbReference type="AlphaFoldDB" id="A6TUX5"/>
<comment type="similarity">
    <text evidence="1">Belongs to the ABC transporter superfamily.</text>
</comment>
<keyword evidence="11" id="KW-1185">Reference proteome</keyword>
<dbReference type="CDD" id="cd03258">
    <property type="entry name" value="ABC_MetN_methionine_transporter"/>
    <property type="match status" value="1"/>
</dbReference>
<keyword evidence="8" id="KW-0472">Membrane</keyword>
<dbReference type="RefSeq" id="WP_012064948.1">
    <property type="nucleotide sequence ID" value="NC_009633.1"/>
</dbReference>
<name>A6TUX5_ALKMQ</name>
<keyword evidence="2" id="KW-0813">Transport</keyword>
<dbReference type="InterPro" id="IPR045865">
    <property type="entry name" value="ACT-like_dom_sf"/>
</dbReference>
<dbReference type="HOGENOM" id="CLU_000604_1_3_9"/>
<dbReference type="GO" id="GO:0005524">
    <property type="term" value="F:ATP binding"/>
    <property type="evidence" value="ECO:0007669"/>
    <property type="project" value="UniProtKB-KW"/>
</dbReference>
<dbReference type="SUPFAM" id="SSF52540">
    <property type="entry name" value="P-loop containing nucleoside triphosphate hydrolases"/>
    <property type="match status" value="1"/>
</dbReference>
<keyword evidence="5" id="KW-0067">ATP-binding</keyword>
<proteinExistence type="inferred from homology"/>
<sequence length="354" mass="39252">MIILHELTKTYGSNKEAVKALKKVSLKIQRGDIFGIIGYSGAGKSTLIRCINLLEKMDSGKVTINGIELTELSPKELRKQREKIGMIFQHFNLMKRRTVYDNIAYPLKGKGLTKVEINEKVVKLLELVGIKDKIYSYPSQLSGGQKQRVGIARALANDPEVLLCDEATSALDPQNTRSILNLLKEINQKLNLTVVIITHQMEVIKEVCNRVAVMDAGEVVEEGSIIDVFSNPATDITREFIAKTMGYEGLDELINQNFLRDPGQYELTVKVTFVGQVTGQPFISRISREYGIMVNILFGSIESLQGIPFGSLVVSLTGNEGKIQEAIALLESNKIRVEVLREYGASKSNATQCS</sequence>
<evidence type="ECO:0000256" key="3">
    <source>
        <dbReference type="ARBA" id="ARBA00022475"/>
    </source>
</evidence>
<dbReference type="FunFam" id="3.40.50.300:FF:000056">
    <property type="entry name" value="Cell division ATP-binding protein FtsE"/>
    <property type="match status" value="1"/>
</dbReference>
<evidence type="ECO:0000313" key="11">
    <source>
        <dbReference type="Proteomes" id="UP000001572"/>
    </source>
</evidence>
<dbReference type="PANTHER" id="PTHR43166:SF30">
    <property type="entry name" value="METHIONINE IMPORT ATP-BINDING PROTEIN METN"/>
    <property type="match status" value="1"/>
</dbReference>
<evidence type="ECO:0000256" key="1">
    <source>
        <dbReference type="ARBA" id="ARBA00005417"/>
    </source>
</evidence>
<dbReference type="KEGG" id="amt:Amet_3894"/>
<evidence type="ECO:0000256" key="7">
    <source>
        <dbReference type="ARBA" id="ARBA00022970"/>
    </source>
</evidence>
<evidence type="ECO:0000256" key="4">
    <source>
        <dbReference type="ARBA" id="ARBA00022741"/>
    </source>
</evidence>
<organism evidence="10 11">
    <name type="scientific">Alkaliphilus metalliredigens (strain QYMF)</name>
    <dbReference type="NCBI Taxonomy" id="293826"/>
    <lineage>
        <taxon>Bacteria</taxon>
        <taxon>Bacillati</taxon>
        <taxon>Bacillota</taxon>
        <taxon>Clostridia</taxon>
        <taxon>Peptostreptococcales</taxon>
        <taxon>Natronincolaceae</taxon>
        <taxon>Alkaliphilus</taxon>
    </lineage>
</organism>
<dbReference type="GO" id="GO:0006865">
    <property type="term" value="P:amino acid transport"/>
    <property type="evidence" value="ECO:0007669"/>
    <property type="project" value="UniProtKB-KW"/>
</dbReference>
<dbReference type="InterPro" id="IPR003439">
    <property type="entry name" value="ABC_transporter-like_ATP-bd"/>
</dbReference>
<keyword evidence="6" id="KW-1278">Translocase</keyword>
<dbReference type="InterPro" id="IPR041701">
    <property type="entry name" value="MetN_ABC"/>
</dbReference>
<evidence type="ECO:0000313" key="10">
    <source>
        <dbReference type="EMBL" id="ABR49993.1"/>
    </source>
</evidence>
<dbReference type="InterPro" id="IPR003593">
    <property type="entry name" value="AAA+_ATPase"/>
</dbReference>
<dbReference type="GO" id="GO:0005886">
    <property type="term" value="C:plasma membrane"/>
    <property type="evidence" value="ECO:0007669"/>
    <property type="project" value="UniProtKB-ARBA"/>
</dbReference>
<dbReference type="InterPro" id="IPR018449">
    <property type="entry name" value="NIL_domain"/>
</dbReference>
<keyword evidence="3" id="KW-1003">Cell membrane</keyword>
<dbReference type="InterPro" id="IPR050086">
    <property type="entry name" value="MetN_ABC_transporter-like"/>
</dbReference>
<dbReference type="Proteomes" id="UP000001572">
    <property type="component" value="Chromosome"/>
</dbReference>
<evidence type="ECO:0000256" key="8">
    <source>
        <dbReference type="ARBA" id="ARBA00023136"/>
    </source>
</evidence>
<evidence type="ECO:0000259" key="9">
    <source>
        <dbReference type="PROSITE" id="PS50893"/>
    </source>
</evidence>
<dbReference type="PROSITE" id="PS50893">
    <property type="entry name" value="ABC_TRANSPORTER_2"/>
    <property type="match status" value="1"/>
</dbReference>
<dbReference type="SMART" id="SM00930">
    <property type="entry name" value="NIL"/>
    <property type="match status" value="1"/>
</dbReference>
<dbReference type="InterPro" id="IPR027417">
    <property type="entry name" value="P-loop_NTPase"/>
</dbReference>
<dbReference type="PANTHER" id="PTHR43166">
    <property type="entry name" value="AMINO ACID IMPORT ATP-BINDING PROTEIN"/>
    <property type="match status" value="1"/>
</dbReference>
<dbReference type="SMART" id="SM00382">
    <property type="entry name" value="AAA"/>
    <property type="match status" value="1"/>
</dbReference>
<dbReference type="STRING" id="293826.Amet_3894"/>
<dbReference type="EMBL" id="CP000724">
    <property type="protein sequence ID" value="ABR49993.1"/>
    <property type="molecule type" value="Genomic_DNA"/>
</dbReference>
<protein>
    <submittedName>
        <fullName evidence="10">ABC transporter related</fullName>
    </submittedName>
</protein>
<dbReference type="SUPFAM" id="SSF55021">
    <property type="entry name" value="ACT-like"/>
    <property type="match status" value="1"/>
</dbReference>
<gene>
    <name evidence="10" type="ordered locus">Amet_3894</name>
</gene>
<dbReference type="InterPro" id="IPR017871">
    <property type="entry name" value="ABC_transporter-like_CS"/>
</dbReference>
<dbReference type="Gene3D" id="3.40.50.300">
    <property type="entry name" value="P-loop containing nucleotide triphosphate hydrolases"/>
    <property type="match status" value="1"/>
</dbReference>
<dbReference type="PROSITE" id="PS00211">
    <property type="entry name" value="ABC_TRANSPORTER_1"/>
    <property type="match status" value="1"/>
</dbReference>
<reference evidence="11" key="1">
    <citation type="journal article" date="2016" name="Genome Announc.">
        <title>Complete genome sequence of Alkaliphilus metalliredigens strain QYMF, an alkaliphilic and metal-reducing bacterium isolated from borax-contaminated leachate ponds.</title>
        <authorList>
            <person name="Hwang C."/>
            <person name="Copeland A."/>
            <person name="Lucas S."/>
            <person name="Lapidus A."/>
            <person name="Barry K."/>
            <person name="Detter J.C."/>
            <person name="Glavina Del Rio T."/>
            <person name="Hammon N."/>
            <person name="Israni S."/>
            <person name="Dalin E."/>
            <person name="Tice H."/>
            <person name="Pitluck S."/>
            <person name="Chertkov O."/>
            <person name="Brettin T."/>
            <person name="Bruce D."/>
            <person name="Han C."/>
            <person name="Schmutz J."/>
            <person name="Larimer F."/>
            <person name="Land M.L."/>
            <person name="Hauser L."/>
            <person name="Kyrpides N."/>
            <person name="Mikhailova N."/>
            <person name="Ye Q."/>
            <person name="Zhou J."/>
            <person name="Richardson P."/>
            <person name="Fields M.W."/>
        </authorList>
    </citation>
    <scope>NUCLEOTIDE SEQUENCE [LARGE SCALE GENOMIC DNA]</scope>
    <source>
        <strain evidence="11">QYMF</strain>
    </source>
</reference>
<evidence type="ECO:0000256" key="2">
    <source>
        <dbReference type="ARBA" id="ARBA00022448"/>
    </source>
</evidence>
<accession>A6TUX5</accession>
<dbReference type="GO" id="GO:0016887">
    <property type="term" value="F:ATP hydrolysis activity"/>
    <property type="evidence" value="ECO:0007669"/>
    <property type="project" value="InterPro"/>
</dbReference>
<keyword evidence="4" id="KW-0547">Nucleotide-binding</keyword>
<dbReference type="OrthoDB" id="9804199at2"/>
<dbReference type="Pfam" id="PF09383">
    <property type="entry name" value="NIL"/>
    <property type="match status" value="1"/>
</dbReference>
<feature type="domain" description="ABC transporter" evidence="9">
    <location>
        <begin position="2"/>
        <end position="241"/>
    </location>
</feature>